<organism evidence="1 2">
    <name type="scientific">Trichinella spiralis</name>
    <name type="common">Trichina worm</name>
    <dbReference type="NCBI Taxonomy" id="6334"/>
    <lineage>
        <taxon>Eukaryota</taxon>
        <taxon>Metazoa</taxon>
        <taxon>Ecdysozoa</taxon>
        <taxon>Nematoda</taxon>
        <taxon>Enoplea</taxon>
        <taxon>Dorylaimia</taxon>
        <taxon>Trichinellida</taxon>
        <taxon>Trichinellidae</taxon>
        <taxon>Trichinella</taxon>
    </lineage>
</organism>
<keyword evidence="2" id="KW-1185">Reference proteome</keyword>
<dbReference type="EMBL" id="JYDH01003371">
    <property type="protein sequence ID" value="KRY05937.1"/>
    <property type="molecule type" value="Genomic_DNA"/>
</dbReference>
<sequence length="48" mass="5822">MFFFLHDMVYLSLLAVQVRSIVLVLYYQNQVWIWAIIKAHYVANYVLE</sequence>
<accession>A0A0V0Z0H3</accession>
<evidence type="ECO:0000313" key="2">
    <source>
        <dbReference type="Proteomes" id="UP000054776"/>
    </source>
</evidence>
<name>A0A0V0Z0H3_TRISP</name>
<dbReference type="Proteomes" id="UP000054776">
    <property type="component" value="Unassembled WGS sequence"/>
</dbReference>
<evidence type="ECO:0000313" key="1">
    <source>
        <dbReference type="EMBL" id="KRY05937.1"/>
    </source>
</evidence>
<comment type="caution">
    <text evidence="1">The sequence shown here is derived from an EMBL/GenBank/DDBJ whole genome shotgun (WGS) entry which is preliminary data.</text>
</comment>
<gene>
    <name evidence="1" type="ORF">T01_15432</name>
</gene>
<dbReference type="AlphaFoldDB" id="A0A0V0Z0H3"/>
<dbReference type="InParanoid" id="A0A0V0Z0H3"/>
<protein>
    <submittedName>
        <fullName evidence="1">Uncharacterized protein</fullName>
    </submittedName>
</protein>
<reference evidence="1 2" key="1">
    <citation type="submission" date="2015-01" db="EMBL/GenBank/DDBJ databases">
        <title>Evolution of Trichinella species and genotypes.</title>
        <authorList>
            <person name="Korhonen P.K."/>
            <person name="Edoardo P."/>
            <person name="Giuseppe L.R."/>
            <person name="Gasser R.B."/>
        </authorList>
    </citation>
    <scope>NUCLEOTIDE SEQUENCE [LARGE SCALE GENOMIC DNA]</scope>
    <source>
        <strain evidence="1">ISS3</strain>
    </source>
</reference>
<proteinExistence type="predicted"/>